<proteinExistence type="predicted"/>
<dbReference type="OrthoDB" id="5514036at2"/>
<sequence>MDALDLLEQQHLDIGGLIDRIAAEASPGRRTMLLTQLFRLVEAHVRIEETYLYPVCGDRMKGDRSQLHEAYEKHALMRFAADNLLRTRATDVRFEARLKLLKGLFEQHAIDEESWMFQKVKRDLTDEQLDVLGGHLERAYDLLLHLDTPAPVRAPMSRLRRTTRKGVAPERNRAAAERAAVSNRLARIRV</sequence>
<evidence type="ECO:0000313" key="3">
    <source>
        <dbReference type="Proteomes" id="UP000067626"/>
    </source>
</evidence>
<reference evidence="2 3" key="1">
    <citation type="submission" date="2015-07" db="EMBL/GenBank/DDBJ databases">
        <title>Genome analysis of myxobacterium Chondromyces crocatus Cm c5 reveals a high potential for natural compound synthesis and the genetic basis for the loss of fruiting body formation.</title>
        <authorList>
            <person name="Zaburannyi N."/>
            <person name="Bunk B."/>
            <person name="Maier J."/>
            <person name="Overmann J."/>
            <person name="Mueller R."/>
        </authorList>
    </citation>
    <scope>NUCLEOTIDE SEQUENCE [LARGE SCALE GENOMIC DNA]</scope>
    <source>
        <strain evidence="2 3">Cm c5</strain>
    </source>
</reference>
<keyword evidence="3" id="KW-1185">Reference proteome</keyword>
<evidence type="ECO:0000313" key="2">
    <source>
        <dbReference type="EMBL" id="AKT39892.1"/>
    </source>
</evidence>
<dbReference type="PANTHER" id="PTHR35585">
    <property type="entry name" value="HHE DOMAIN PROTEIN (AFU_ORTHOLOGUE AFUA_4G00730)"/>
    <property type="match status" value="1"/>
</dbReference>
<dbReference type="Proteomes" id="UP000067626">
    <property type="component" value="Chromosome"/>
</dbReference>
<feature type="domain" description="Hemerythrin-like" evidence="1">
    <location>
        <begin position="3"/>
        <end position="119"/>
    </location>
</feature>
<protein>
    <recommendedName>
        <fullName evidence="1">Hemerythrin-like domain-containing protein</fullName>
    </recommendedName>
</protein>
<dbReference type="EMBL" id="CP012159">
    <property type="protein sequence ID" value="AKT39892.1"/>
    <property type="molecule type" value="Genomic_DNA"/>
</dbReference>
<evidence type="ECO:0000259" key="1">
    <source>
        <dbReference type="Pfam" id="PF01814"/>
    </source>
</evidence>
<dbReference type="AlphaFoldDB" id="A0A0K1EGS3"/>
<dbReference type="KEGG" id="ccro:CMC5_040430"/>
<dbReference type="STRING" id="52.CMC5_040430"/>
<dbReference type="RefSeq" id="WP_050431891.1">
    <property type="nucleotide sequence ID" value="NZ_CP012159.1"/>
</dbReference>
<organism evidence="2 3">
    <name type="scientific">Chondromyces crocatus</name>
    <dbReference type="NCBI Taxonomy" id="52"/>
    <lineage>
        <taxon>Bacteria</taxon>
        <taxon>Pseudomonadati</taxon>
        <taxon>Myxococcota</taxon>
        <taxon>Polyangia</taxon>
        <taxon>Polyangiales</taxon>
        <taxon>Polyangiaceae</taxon>
        <taxon>Chondromyces</taxon>
    </lineage>
</organism>
<accession>A0A0K1EGS3</accession>
<dbReference type="Gene3D" id="1.20.120.520">
    <property type="entry name" value="nmb1532 protein domain like"/>
    <property type="match status" value="1"/>
</dbReference>
<dbReference type="InterPro" id="IPR012312">
    <property type="entry name" value="Hemerythrin-like"/>
</dbReference>
<dbReference type="Pfam" id="PF01814">
    <property type="entry name" value="Hemerythrin"/>
    <property type="match status" value="1"/>
</dbReference>
<name>A0A0K1EGS3_CHOCO</name>
<dbReference type="PANTHER" id="PTHR35585:SF1">
    <property type="entry name" value="HHE DOMAIN PROTEIN (AFU_ORTHOLOGUE AFUA_4G00730)"/>
    <property type="match status" value="1"/>
</dbReference>
<gene>
    <name evidence="2" type="ORF">CMC5_040430</name>
</gene>